<gene>
    <name evidence="1" type="ORF">ACFO0R_17675</name>
</gene>
<sequence length="299" mass="32287">MFDDFDLSGVDFDSVEDPEIVLKKRQEENIEFWHLLQVERGKIKEIHAYGELAGGVKEIGDGDSIFVSAKKLGEGSWQLSRELTDNWQKAFLLNYKAAKVTCVKRSDYEANHDFFLTVALSGCRFTLTETHVLHIAADAGVGSAGRDLAESTALNVVPGRKRSVSVTSKEGSILYHPMPAAALAHIALLEALSAISGKMTAGTNAVQIAQDVADVIRPLTASQDTVTKATKKLKESITGQVTEPSSIDDICIQFADAVSKKVVSVSTMVKGAFVVGIKGSNAWHYHALVNGVWAEILLG</sequence>
<name>A0ABV8ZWR7_9NEIS</name>
<dbReference type="RefSeq" id="WP_231464797.1">
    <property type="nucleotide sequence ID" value="NZ_JAJOHW010000149.1"/>
</dbReference>
<accession>A0ABV8ZWR7</accession>
<evidence type="ECO:0000313" key="1">
    <source>
        <dbReference type="EMBL" id="MFC4491442.1"/>
    </source>
</evidence>
<organism evidence="1 2">
    <name type="scientific">Chromobacterium aquaticum</name>
    <dbReference type="NCBI Taxonomy" id="467180"/>
    <lineage>
        <taxon>Bacteria</taxon>
        <taxon>Pseudomonadati</taxon>
        <taxon>Pseudomonadota</taxon>
        <taxon>Betaproteobacteria</taxon>
        <taxon>Neisseriales</taxon>
        <taxon>Chromobacteriaceae</taxon>
        <taxon>Chromobacterium</taxon>
    </lineage>
</organism>
<protein>
    <submittedName>
        <fullName evidence="1">Uncharacterized protein</fullName>
    </submittedName>
</protein>
<dbReference type="Proteomes" id="UP001595999">
    <property type="component" value="Unassembled WGS sequence"/>
</dbReference>
<dbReference type="EMBL" id="JBHSEK010000013">
    <property type="protein sequence ID" value="MFC4491442.1"/>
    <property type="molecule type" value="Genomic_DNA"/>
</dbReference>
<comment type="caution">
    <text evidence="1">The sequence shown here is derived from an EMBL/GenBank/DDBJ whole genome shotgun (WGS) entry which is preliminary data.</text>
</comment>
<proteinExistence type="predicted"/>
<reference evidence="2" key="1">
    <citation type="journal article" date="2019" name="Int. J. Syst. Evol. Microbiol.">
        <title>The Global Catalogue of Microorganisms (GCM) 10K type strain sequencing project: providing services to taxonomists for standard genome sequencing and annotation.</title>
        <authorList>
            <consortium name="The Broad Institute Genomics Platform"/>
            <consortium name="The Broad Institute Genome Sequencing Center for Infectious Disease"/>
            <person name="Wu L."/>
            <person name="Ma J."/>
        </authorList>
    </citation>
    <scope>NUCLEOTIDE SEQUENCE [LARGE SCALE GENOMIC DNA]</scope>
    <source>
        <strain evidence="2">CGMCC 4.7608</strain>
    </source>
</reference>
<keyword evidence="2" id="KW-1185">Reference proteome</keyword>
<evidence type="ECO:0000313" key="2">
    <source>
        <dbReference type="Proteomes" id="UP001595999"/>
    </source>
</evidence>